<gene>
    <name evidence="1" type="ORF">CCHOA_01270</name>
</gene>
<name>A0A3G6J446_9CORY</name>
<reference evidence="1 2" key="1">
    <citation type="submission" date="2018-11" db="EMBL/GenBank/DDBJ databases">
        <authorList>
            <person name="Kleinhagauer T."/>
            <person name="Glaeser S.P."/>
            <person name="Spergser J."/>
            <person name="Ruckert C."/>
            <person name="Kaempfer P."/>
            <person name="Busse H.-J."/>
        </authorList>
    </citation>
    <scope>NUCLEOTIDE SEQUENCE [LARGE SCALE GENOMIC DNA]</scope>
    <source>
        <strain evidence="1 2">200CH</strain>
    </source>
</reference>
<keyword evidence="2" id="KW-1185">Reference proteome</keyword>
<sequence length="181" mass="20286">MYLSTGSSYGLLKTDAHTLTGNPLAQWITNGFEVGKWGVSTQEALTFEGDTHQEFQGGISTPGNREFDKQLIHLDGNMVYKGDVDFLDNCNNLENRFQPLRTGRSFKERQGAFDFESSVKIPSTYPPAEEVKESLKDFCTSSPDLFPLGRQPLVRLDLRGSCARHNTCHYESDRKLASIEA</sequence>
<dbReference type="Proteomes" id="UP000269019">
    <property type="component" value="Chromosome"/>
</dbReference>
<dbReference type="KEGG" id="ccho:CCHOA_01270"/>
<proteinExistence type="predicted"/>
<evidence type="ECO:0000313" key="1">
    <source>
        <dbReference type="EMBL" id="AZA12682.1"/>
    </source>
</evidence>
<organism evidence="1 2">
    <name type="scientific">Corynebacterium choanae</name>
    <dbReference type="NCBI Taxonomy" id="1862358"/>
    <lineage>
        <taxon>Bacteria</taxon>
        <taxon>Bacillati</taxon>
        <taxon>Actinomycetota</taxon>
        <taxon>Actinomycetes</taxon>
        <taxon>Mycobacteriales</taxon>
        <taxon>Corynebacteriaceae</taxon>
        <taxon>Corynebacterium</taxon>
    </lineage>
</organism>
<dbReference type="EMBL" id="CP033896">
    <property type="protein sequence ID" value="AZA12682.1"/>
    <property type="molecule type" value="Genomic_DNA"/>
</dbReference>
<dbReference type="AlphaFoldDB" id="A0A3G6J446"/>
<protein>
    <submittedName>
        <fullName evidence="1">Uncharacterized protein</fullName>
    </submittedName>
</protein>
<evidence type="ECO:0000313" key="2">
    <source>
        <dbReference type="Proteomes" id="UP000269019"/>
    </source>
</evidence>
<accession>A0A3G6J446</accession>